<evidence type="ECO:0000313" key="3">
    <source>
        <dbReference type="Proteomes" id="UP001390339"/>
    </source>
</evidence>
<protein>
    <submittedName>
        <fullName evidence="2">Uncharacterized protein</fullName>
    </submittedName>
</protein>
<gene>
    <name evidence="2" type="ORF">PGQ11_011624</name>
</gene>
<name>A0ABR2I042_9PEZI</name>
<dbReference type="EMBL" id="JAPCWZ010000007">
    <property type="protein sequence ID" value="KAK8855712.1"/>
    <property type="molecule type" value="Genomic_DNA"/>
</dbReference>
<keyword evidence="3" id="KW-1185">Reference proteome</keyword>
<feature type="compositionally biased region" description="Basic and acidic residues" evidence="1">
    <location>
        <begin position="20"/>
        <end position="30"/>
    </location>
</feature>
<feature type="region of interest" description="Disordered" evidence="1">
    <location>
        <begin position="1"/>
        <end position="167"/>
    </location>
</feature>
<dbReference type="Proteomes" id="UP001390339">
    <property type="component" value="Unassembled WGS sequence"/>
</dbReference>
<sequence length="167" mass="18129">MQSQHSRVTGSPEVPGQELQKNKDTLRGGPEEAMQDMTQHAPSLTQQGAQAESNQPVIDRPHPLRGPLNNPFTPSTSAVTPSPQSEAFPIDLIKIHRERRNAISGPSIQPRPEEPTRSAQEQNSNSNEANIDGHPNPLRSNPVIMTEDLAQLLARHNSAPSPASPPN</sequence>
<evidence type="ECO:0000313" key="2">
    <source>
        <dbReference type="EMBL" id="KAK8855712.1"/>
    </source>
</evidence>
<feature type="compositionally biased region" description="Polar residues" evidence="1">
    <location>
        <begin position="117"/>
        <end position="129"/>
    </location>
</feature>
<organism evidence="2 3">
    <name type="scientific">Apiospora arundinis</name>
    <dbReference type="NCBI Taxonomy" id="335852"/>
    <lineage>
        <taxon>Eukaryota</taxon>
        <taxon>Fungi</taxon>
        <taxon>Dikarya</taxon>
        <taxon>Ascomycota</taxon>
        <taxon>Pezizomycotina</taxon>
        <taxon>Sordariomycetes</taxon>
        <taxon>Xylariomycetidae</taxon>
        <taxon>Amphisphaeriales</taxon>
        <taxon>Apiosporaceae</taxon>
        <taxon>Apiospora</taxon>
    </lineage>
</organism>
<evidence type="ECO:0000256" key="1">
    <source>
        <dbReference type="SAM" id="MobiDB-lite"/>
    </source>
</evidence>
<proteinExistence type="predicted"/>
<comment type="caution">
    <text evidence="2">The sequence shown here is derived from an EMBL/GenBank/DDBJ whole genome shotgun (WGS) entry which is preliminary data.</text>
</comment>
<reference evidence="2 3" key="1">
    <citation type="journal article" date="2024" name="IMA Fungus">
        <title>Apiospora arundinis, a panoply of carbohydrate-active enzymes and secondary metabolites.</title>
        <authorList>
            <person name="Sorensen T."/>
            <person name="Petersen C."/>
            <person name="Muurmann A.T."/>
            <person name="Christiansen J.V."/>
            <person name="Brundto M.L."/>
            <person name="Overgaard C.K."/>
            <person name="Boysen A.T."/>
            <person name="Wollenberg R.D."/>
            <person name="Larsen T.O."/>
            <person name="Sorensen J.L."/>
            <person name="Nielsen K.L."/>
            <person name="Sondergaard T.E."/>
        </authorList>
    </citation>
    <scope>NUCLEOTIDE SEQUENCE [LARGE SCALE GENOMIC DNA]</scope>
    <source>
        <strain evidence="2 3">AAU 773</strain>
    </source>
</reference>
<feature type="compositionally biased region" description="Polar residues" evidence="1">
    <location>
        <begin position="70"/>
        <end position="85"/>
    </location>
</feature>
<accession>A0ABR2I042</accession>
<feature type="compositionally biased region" description="Polar residues" evidence="1">
    <location>
        <begin position="36"/>
        <end position="56"/>
    </location>
</feature>